<dbReference type="PIRSF" id="PIRSF017393">
    <property type="entry name" value="MTase_SAV2177"/>
    <property type="match status" value="1"/>
</dbReference>
<dbReference type="InterPro" id="IPR006764">
    <property type="entry name" value="SAM_dep_MeTrfase_SAV2177_type"/>
</dbReference>
<accession>A0ABV9WK14</accession>
<dbReference type="GO" id="GO:0032259">
    <property type="term" value="P:methylation"/>
    <property type="evidence" value="ECO:0007669"/>
    <property type="project" value="UniProtKB-KW"/>
</dbReference>
<keyword evidence="1" id="KW-0808">Transferase</keyword>
<reference evidence="2" key="1">
    <citation type="journal article" date="2019" name="Int. J. Syst. Evol. Microbiol.">
        <title>The Global Catalogue of Microorganisms (GCM) 10K type strain sequencing project: providing services to taxonomists for standard genome sequencing and annotation.</title>
        <authorList>
            <consortium name="The Broad Institute Genomics Platform"/>
            <consortium name="The Broad Institute Genome Sequencing Center for Infectious Disease"/>
            <person name="Wu L."/>
            <person name="Ma J."/>
        </authorList>
    </citation>
    <scope>NUCLEOTIDE SEQUENCE [LARGE SCALE GENOMIC DNA]</scope>
    <source>
        <strain evidence="2">CGMCC 4.7152</strain>
    </source>
</reference>
<dbReference type="SUPFAM" id="SSF53335">
    <property type="entry name" value="S-adenosyl-L-methionine-dependent methyltransferases"/>
    <property type="match status" value="1"/>
</dbReference>
<dbReference type="EC" id="2.1.1.-" evidence="1"/>
<name>A0ABV9WK14_9ACTN</name>
<evidence type="ECO:0000313" key="1">
    <source>
        <dbReference type="EMBL" id="MFC5008632.1"/>
    </source>
</evidence>
<sequence length="268" mass="28818">MSSTEHSRIDTSVPHPARRYSYWLGGKDHFAADRESGDAIAAAFPAVVALARANRAFLARAVRFVAESGVHQFLDLGTGLPAPDNTHEVAQRVTPESRVVYVDNDPIVMVHARALLQGDPRGRTAYLEADVRDPAAILAHPSLLETIDLTAPVGVLLVTTLHFVHDDAQVAAVVQHLLDAVPSGSYLVLTHGTMDFSTPEGVAAYEKMFAAGGTDVRARPKSTIEQYVTGLDIVEPGIVPVSDWRPDASADRPVSADLQIYGMVARKP</sequence>
<proteinExistence type="predicted"/>
<dbReference type="Proteomes" id="UP001595912">
    <property type="component" value="Unassembled WGS sequence"/>
</dbReference>
<gene>
    <name evidence="1" type="ORF">ACFPIJ_63815</name>
</gene>
<dbReference type="InterPro" id="IPR029063">
    <property type="entry name" value="SAM-dependent_MTases_sf"/>
</dbReference>
<dbReference type="CDD" id="cd02440">
    <property type="entry name" value="AdoMet_MTases"/>
    <property type="match status" value="1"/>
</dbReference>
<organism evidence="1 2">
    <name type="scientific">Dactylosporangium cerinum</name>
    <dbReference type="NCBI Taxonomy" id="1434730"/>
    <lineage>
        <taxon>Bacteria</taxon>
        <taxon>Bacillati</taxon>
        <taxon>Actinomycetota</taxon>
        <taxon>Actinomycetes</taxon>
        <taxon>Micromonosporales</taxon>
        <taxon>Micromonosporaceae</taxon>
        <taxon>Dactylosporangium</taxon>
    </lineage>
</organism>
<keyword evidence="1" id="KW-0489">Methyltransferase</keyword>
<dbReference type="EMBL" id="JBHSIU010000131">
    <property type="protein sequence ID" value="MFC5008632.1"/>
    <property type="molecule type" value="Genomic_DNA"/>
</dbReference>
<comment type="caution">
    <text evidence="1">The sequence shown here is derived from an EMBL/GenBank/DDBJ whole genome shotgun (WGS) entry which is preliminary data.</text>
</comment>
<keyword evidence="2" id="KW-1185">Reference proteome</keyword>
<protein>
    <submittedName>
        <fullName evidence="1">SAM-dependent methyltransferase</fullName>
        <ecNumber evidence="1">2.1.1.-</ecNumber>
    </submittedName>
</protein>
<dbReference type="Pfam" id="PF04672">
    <property type="entry name" value="Methyltransf_19"/>
    <property type="match status" value="1"/>
</dbReference>
<dbReference type="Gene3D" id="3.40.50.150">
    <property type="entry name" value="Vaccinia Virus protein VP39"/>
    <property type="match status" value="1"/>
</dbReference>
<dbReference type="RefSeq" id="WP_380129320.1">
    <property type="nucleotide sequence ID" value="NZ_JBHSIU010000131.1"/>
</dbReference>
<evidence type="ECO:0000313" key="2">
    <source>
        <dbReference type="Proteomes" id="UP001595912"/>
    </source>
</evidence>
<dbReference type="GO" id="GO:0008168">
    <property type="term" value="F:methyltransferase activity"/>
    <property type="evidence" value="ECO:0007669"/>
    <property type="project" value="UniProtKB-KW"/>
</dbReference>